<evidence type="ECO:0000313" key="3">
    <source>
        <dbReference type="Proteomes" id="UP000030151"/>
    </source>
</evidence>
<name>A0A0A1V883_9HYPO</name>
<dbReference type="EMBL" id="JELW01000001">
    <property type="protein sequence ID" value="EXV05788.1"/>
    <property type="molecule type" value="Genomic_DNA"/>
</dbReference>
<accession>A0A0A1V883</accession>
<feature type="region of interest" description="Disordered" evidence="1">
    <location>
        <begin position="1"/>
        <end position="63"/>
    </location>
</feature>
<dbReference type="HOGENOM" id="CLU_885906_0_0_1"/>
<gene>
    <name evidence="2" type="ORF">X797_000505</name>
</gene>
<reference evidence="2 3" key="1">
    <citation type="submission" date="2014-02" db="EMBL/GenBank/DDBJ databases">
        <title>The genome sequence of the entomopathogenic fungus Metarhizium robertsii ARSEF 2575.</title>
        <authorList>
            <person name="Giuliano Garisto Donzelli B."/>
            <person name="Roe B.A."/>
            <person name="Macmil S.L."/>
            <person name="Krasnoff S.B."/>
            <person name="Gibson D.M."/>
        </authorList>
    </citation>
    <scope>NUCLEOTIDE SEQUENCE [LARGE SCALE GENOMIC DNA]</scope>
    <source>
        <strain evidence="2 3">ARSEF 2575</strain>
    </source>
</reference>
<feature type="compositionally biased region" description="Polar residues" evidence="1">
    <location>
        <begin position="1"/>
        <end position="15"/>
    </location>
</feature>
<organism evidence="2 3">
    <name type="scientific">Metarhizium robertsii</name>
    <dbReference type="NCBI Taxonomy" id="568076"/>
    <lineage>
        <taxon>Eukaryota</taxon>
        <taxon>Fungi</taxon>
        <taxon>Dikarya</taxon>
        <taxon>Ascomycota</taxon>
        <taxon>Pezizomycotina</taxon>
        <taxon>Sordariomycetes</taxon>
        <taxon>Hypocreomycetidae</taxon>
        <taxon>Hypocreales</taxon>
        <taxon>Clavicipitaceae</taxon>
        <taxon>Metarhizium</taxon>
    </lineage>
</organism>
<evidence type="ECO:0000313" key="2">
    <source>
        <dbReference type="EMBL" id="EXV05788.1"/>
    </source>
</evidence>
<evidence type="ECO:0000256" key="1">
    <source>
        <dbReference type="SAM" id="MobiDB-lite"/>
    </source>
</evidence>
<proteinExistence type="predicted"/>
<dbReference type="eggNOG" id="ENOG502T52F">
    <property type="taxonomic scope" value="Eukaryota"/>
</dbReference>
<comment type="caution">
    <text evidence="2">The sequence shown here is derived from an EMBL/GenBank/DDBJ whole genome shotgun (WGS) entry which is preliminary data.</text>
</comment>
<sequence>MEDQYVTPSVLSCVSNDDDELDMCMGGDNQDGNEDGNEYDGSTPGGSSQNEGGLQGYTYPQETSPDYEIQEVIYHDECHQDQSPETPAPWQATADIDDNFESTLGGLVKSLNDEQASLNERQERVNSGARGVVAGVAKHMLQKHLPQLEKVTDGLKKSYQHLEELSSPQLKNAVTRASQSPLDEGIDKNALQRHLSDALQALDTACKALHGIQTPAQECREMQRAASYKEQNNALTVPLSACPDAAGIGNCRTNDSSLTGPINDFHFNSADAGNNDMYQFSDFLDPTTLNDVNGIMTSNTEPLLSPMPGWGNQPATYAFVGNASC</sequence>
<feature type="compositionally biased region" description="Polar residues" evidence="1">
    <location>
        <begin position="45"/>
        <end position="63"/>
    </location>
</feature>
<protein>
    <submittedName>
        <fullName evidence="2">Uncharacterized protein</fullName>
    </submittedName>
</protein>
<dbReference type="AlphaFoldDB" id="A0A0A1V883"/>
<dbReference type="Proteomes" id="UP000030151">
    <property type="component" value="Unassembled WGS sequence"/>
</dbReference>
<dbReference type="OrthoDB" id="4941028at2759"/>